<proteinExistence type="inferred from homology"/>
<feature type="region of interest" description="Disordered" evidence="11">
    <location>
        <begin position="159"/>
        <end position="199"/>
    </location>
</feature>
<feature type="compositionally biased region" description="Acidic residues" evidence="11">
    <location>
        <begin position="44"/>
        <end position="57"/>
    </location>
</feature>
<organism evidence="14 15">
    <name type="scientific">Papiliotrema laurentii</name>
    <name type="common">Cryptococcus laurentii</name>
    <dbReference type="NCBI Taxonomy" id="5418"/>
    <lineage>
        <taxon>Eukaryota</taxon>
        <taxon>Fungi</taxon>
        <taxon>Dikarya</taxon>
        <taxon>Basidiomycota</taxon>
        <taxon>Agaricomycotina</taxon>
        <taxon>Tremellomycetes</taxon>
        <taxon>Tremellales</taxon>
        <taxon>Rhynchogastremaceae</taxon>
        <taxon>Papiliotrema</taxon>
    </lineage>
</organism>
<feature type="domain" description="Glycylpeptide N-tetradecanoyltransferase N-terminal" evidence="12">
    <location>
        <begin position="186"/>
        <end position="344"/>
    </location>
</feature>
<name>A0AAD9FTL3_PAPLA</name>
<dbReference type="InterPro" id="IPR000903">
    <property type="entry name" value="NMT"/>
</dbReference>
<keyword evidence="15" id="KW-1185">Reference proteome</keyword>
<evidence type="ECO:0000256" key="11">
    <source>
        <dbReference type="SAM" id="MobiDB-lite"/>
    </source>
</evidence>
<dbReference type="PANTHER" id="PTHR11377:SF5">
    <property type="entry name" value="GLYCYLPEPTIDE N-TETRADECANOYLTRANSFERASE"/>
    <property type="match status" value="1"/>
</dbReference>
<comment type="subunit">
    <text evidence="3">Monomer.</text>
</comment>
<comment type="caution">
    <text evidence="14">The sequence shown here is derived from an EMBL/GenBank/DDBJ whole genome shotgun (WGS) entry which is preliminary data.</text>
</comment>
<dbReference type="InterPro" id="IPR022677">
    <property type="entry name" value="NMT_C"/>
</dbReference>
<evidence type="ECO:0000256" key="5">
    <source>
        <dbReference type="ARBA" id="ARBA00022240"/>
    </source>
</evidence>
<feature type="domain" description="Glycylpeptide N-tetradecanoyltransferase C-terminal" evidence="13">
    <location>
        <begin position="359"/>
        <end position="590"/>
    </location>
</feature>
<evidence type="ECO:0000259" key="13">
    <source>
        <dbReference type="Pfam" id="PF02799"/>
    </source>
</evidence>
<evidence type="ECO:0000256" key="3">
    <source>
        <dbReference type="ARBA" id="ARBA00011245"/>
    </source>
</evidence>
<dbReference type="SUPFAM" id="SSF55729">
    <property type="entry name" value="Acyl-CoA N-acyltransferases (Nat)"/>
    <property type="match status" value="2"/>
</dbReference>
<feature type="compositionally biased region" description="Gly residues" evidence="11">
    <location>
        <begin position="65"/>
        <end position="76"/>
    </location>
</feature>
<feature type="compositionally biased region" description="Polar residues" evidence="11">
    <location>
        <begin position="10"/>
        <end position="32"/>
    </location>
</feature>
<accession>A0AAD9FTL3</accession>
<dbReference type="PROSITE" id="PS00976">
    <property type="entry name" value="NMT_2"/>
    <property type="match status" value="1"/>
</dbReference>
<comment type="catalytic activity">
    <reaction evidence="9">
        <text>N-terminal glycyl-[protein] + tetradecanoyl-CoA = N-tetradecanoylglycyl-[protein] + CoA + H(+)</text>
        <dbReference type="Rhea" id="RHEA:15521"/>
        <dbReference type="Rhea" id="RHEA-COMP:12666"/>
        <dbReference type="Rhea" id="RHEA-COMP:12667"/>
        <dbReference type="ChEBI" id="CHEBI:15378"/>
        <dbReference type="ChEBI" id="CHEBI:57287"/>
        <dbReference type="ChEBI" id="CHEBI:57385"/>
        <dbReference type="ChEBI" id="CHEBI:64723"/>
        <dbReference type="ChEBI" id="CHEBI:133050"/>
        <dbReference type="EC" id="2.3.1.97"/>
    </reaction>
</comment>
<feature type="compositionally biased region" description="Polar residues" evidence="11">
    <location>
        <begin position="164"/>
        <end position="182"/>
    </location>
</feature>
<sequence length="592" mass="64787">MPLPQDDTLPANSQVFTSHTEAPVTELSTSEVLQKFKQLGVDAAAEEEDDDEDDEEHEPAAAGAAGPGGEAGAGGEGGKKKKKKKKGKSKASKAVDKLKNIATGGAPQELIDAVRDNMDASEQGATDEDIKKALKAIDLMKILEGQVALGNKSNSKNLGEHKFWNTQPVPQLPTASSSSSIPTEGPIDKPKTPADVKQEPGALPSGFEWSLIDIKNEAQCEEVHTLLSENYVEDDDAMFRFRYSKEFLLWALTAPGYLPEWHIGVRVVKTGKLVAFISGINIDIRVRSQIFPAAEINFLCVHKKLRSKRLTPVLIKEVTRRVNLTNVWQAIYTAGVVLPTPFGTSRYFHRNLNPPKLVDIGFSPLGRNQTISRLVRHYAVPSHPQIPGFREMVAADVPQVGELLRRYLARFDIAQTFSKDEEIAHWFLSGQGREVNGERVEQVVWAYVVEDPTTHLITDLVSFYSLPSTIMKHKNHNVLNAAYMFYYASDVISSPGGSADDAATHDAKSKAKLGERLNALVSDLLVIAKNAGFDVVNALTMADNNMFLNDQKFGPGDGFLNYYLYNWSCAGIDGGARGTANRQGSGIGIVML</sequence>
<dbReference type="FunFam" id="3.40.630.30:FF:000056">
    <property type="entry name" value="Glycylpeptide N-tetradecanoyltransferase"/>
    <property type="match status" value="1"/>
</dbReference>
<dbReference type="AlphaFoldDB" id="A0AAD9FTL3"/>
<dbReference type="EMBL" id="JAODAN010000003">
    <property type="protein sequence ID" value="KAK1925924.1"/>
    <property type="molecule type" value="Genomic_DNA"/>
</dbReference>
<evidence type="ECO:0000256" key="4">
    <source>
        <dbReference type="ARBA" id="ARBA00012923"/>
    </source>
</evidence>
<evidence type="ECO:0000313" key="14">
    <source>
        <dbReference type="EMBL" id="KAK1925924.1"/>
    </source>
</evidence>
<dbReference type="PROSITE" id="PS00975">
    <property type="entry name" value="NMT_1"/>
    <property type="match status" value="1"/>
</dbReference>
<reference evidence="14" key="1">
    <citation type="submission" date="2023-02" db="EMBL/GenBank/DDBJ databases">
        <title>Identification and recombinant expression of a fungal hydrolase from Papiliotrema laurentii that hydrolyzes apple cutin and clears colloidal polyester polyurethane.</title>
        <authorList>
            <consortium name="DOE Joint Genome Institute"/>
            <person name="Roman V.A."/>
            <person name="Bojanowski C."/>
            <person name="Crable B.R."/>
            <person name="Wagner D.N."/>
            <person name="Hung C.S."/>
            <person name="Nadeau L.J."/>
            <person name="Schratz L."/>
            <person name="Haridas S."/>
            <person name="Pangilinan J."/>
            <person name="Lipzen A."/>
            <person name="Na H."/>
            <person name="Yan M."/>
            <person name="Ng V."/>
            <person name="Grigoriev I.V."/>
            <person name="Spatafora J.W."/>
            <person name="Barlow D."/>
            <person name="Biffinger J."/>
            <person name="Kelley-Loughnane N."/>
            <person name="Varaljay V.A."/>
            <person name="Crookes-Goodson W.J."/>
        </authorList>
    </citation>
    <scope>NUCLEOTIDE SEQUENCE</scope>
    <source>
        <strain evidence="14">5307AH</strain>
    </source>
</reference>
<evidence type="ECO:0000259" key="12">
    <source>
        <dbReference type="Pfam" id="PF01233"/>
    </source>
</evidence>
<dbReference type="InterPro" id="IPR016181">
    <property type="entry name" value="Acyl_CoA_acyltransferase"/>
</dbReference>
<dbReference type="GO" id="GO:0004379">
    <property type="term" value="F:glycylpeptide N-tetradecanoyltransferase activity"/>
    <property type="evidence" value="ECO:0007669"/>
    <property type="project" value="UniProtKB-EC"/>
</dbReference>
<dbReference type="PANTHER" id="PTHR11377">
    <property type="entry name" value="N-MYRISTOYL TRANSFERASE"/>
    <property type="match status" value="1"/>
</dbReference>
<dbReference type="EC" id="2.3.1.97" evidence="4 9"/>
<gene>
    <name evidence="14" type="ORF">DB88DRAFT_219040</name>
</gene>
<comment type="similarity">
    <text evidence="2 10">Belongs to the NMT family.</text>
</comment>
<evidence type="ECO:0000256" key="8">
    <source>
        <dbReference type="ARBA" id="ARBA00023315"/>
    </source>
</evidence>
<evidence type="ECO:0000256" key="1">
    <source>
        <dbReference type="ARBA" id="ARBA00004496"/>
    </source>
</evidence>
<dbReference type="Gene3D" id="3.40.630.30">
    <property type="match status" value="2"/>
</dbReference>
<comment type="function">
    <text evidence="9">Adds a myristoyl group to the N-terminal glycine residue of certain cellular proteins.</text>
</comment>
<comment type="subcellular location">
    <subcellularLocation>
        <location evidence="1">Cytoplasm</location>
    </subcellularLocation>
</comment>
<dbReference type="GO" id="GO:0005737">
    <property type="term" value="C:cytoplasm"/>
    <property type="evidence" value="ECO:0007669"/>
    <property type="project" value="UniProtKB-SubCell"/>
</dbReference>
<dbReference type="InterPro" id="IPR022678">
    <property type="entry name" value="NMT_CS"/>
</dbReference>
<evidence type="ECO:0000256" key="2">
    <source>
        <dbReference type="ARBA" id="ARBA00009469"/>
    </source>
</evidence>
<evidence type="ECO:0000256" key="7">
    <source>
        <dbReference type="ARBA" id="ARBA00022679"/>
    </source>
</evidence>
<evidence type="ECO:0000313" key="15">
    <source>
        <dbReference type="Proteomes" id="UP001182556"/>
    </source>
</evidence>
<protein>
    <recommendedName>
        <fullName evidence="5 9">Glycylpeptide N-tetradecanoyltransferase</fullName>
        <ecNumber evidence="4 9">2.3.1.97</ecNumber>
    </recommendedName>
</protein>
<feature type="compositionally biased region" description="Basic residues" evidence="11">
    <location>
        <begin position="79"/>
        <end position="91"/>
    </location>
</feature>
<keyword evidence="7 9" id="KW-0808">Transferase</keyword>
<evidence type="ECO:0000256" key="6">
    <source>
        <dbReference type="ARBA" id="ARBA00022490"/>
    </source>
</evidence>
<dbReference type="Proteomes" id="UP001182556">
    <property type="component" value="Unassembled WGS sequence"/>
</dbReference>
<feature type="region of interest" description="Disordered" evidence="11">
    <location>
        <begin position="1"/>
        <end position="107"/>
    </location>
</feature>
<evidence type="ECO:0000256" key="9">
    <source>
        <dbReference type="RuleBase" id="RU000586"/>
    </source>
</evidence>
<feature type="compositionally biased region" description="Basic and acidic residues" evidence="11">
    <location>
        <begin position="186"/>
        <end position="198"/>
    </location>
</feature>
<dbReference type="Pfam" id="PF01233">
    <property type="entry name" value="NMT"/>
    <property type="match status" value="1"/>
</dbReference>
<keyword evidence="8 9" id="KW-0012">Acyltransferase</keyword>
<keyword evidence="6" id="KW-0963">Cytoplasm</keyword>
<dbReference type="InterPro" id="IPR022676">
    <property type="entry name" value="NMT_N"/>
</dbReference>
<evidence type="ECO:0000256" key="10">
    <source>
        <dbReference type="RuleBase" id="RU004178"/>
    </source>
</evidence>
<dbReference type="Pfam" id="PF02799">
    <property type="entry name" value="NMT_C"/>
    <property type="match status" value="1"/>
</dbReference>
<dbReference type="FunFam" id="3.40.630.30:FF:000042">
    <property type="entry name" value="Glycylpeptide N-tetradecanoyltransferase"/>
    <property type="match status" value="1"/>
</dbReference>